<keyword evidence="9" id="KW-0472">Membrane</keyword>
<evidence type="ECO:0000256" key="1">
    <source>
        <dbReference type="ARBA" id="ARBA00004383"/>
    </source>
</evidence>
<dbReference type="PROSITE" id="PS52015">
    <property type="entry name" value="TONB_CTD"/>
    <property type="match status" value="1"/>
</dbReference>
<evidence type="ECO:0000256" key="6">
    <source>
        <dbReference type="ARBA" id="ARBA00022692"/>
    </source>
</evidence>
<evidence type="ECO:0000313" key="13">
    <source>
        <dbReference type="Proteomes" id="UP000197424"/>
    </source>
</evidence>
<evidence type="ECO:0000256" key="3">
    <source>
        <dbReference type="ARBA" id="ARBA00022448"/>
    </source>
</evidence>
<dbReference type="GO" id="GO:0098797">
    <property type="term" value="C:plasma membrane protein complex"/>
    <property type="evidence" value="ECO:0007669"/>
    <property type="project" value="TreeGrafter"/>
</dbReference>
<comment type="similarity">
    <text evidence="2">Belongs to the TonB family.</text>
</comment>
<dbReference type="SUPFAM" id="SSF74653">
    <property type="entry name" value="TolA/TonB C-terminal domain"/>
    <property type="match status" value="1"/>
</dbReference>
<accession>A0A248LNF2</accession>
<dbReference type="Proteomes" id="UP000197424">
    <property type="component" value="Chromosome"/>
</dbReference>
<dbReference type="GO" id="GO:0015031">
    <property type="term" value="P:protein transport"/>
    <property type="evidence" value="ECO:0007669"/>
    <property type="project" value="UniProtKB-KW"/>
</dbReference>
<dbReference type="RefSeq" id="WP_147640256.1">
    <property type="nucleotide sequence ID" value="NZ_CP022115.1"/>
</dbReference>
<dbReference type="PANTHER" id="PTHR33446">
    <property type="entry name" value="PROTEIN TONB-RELATED"/>
    <property type="match status" value="1"/>
</dbReference>
<feature type="compositionally biased region" description="Polar residues" evidence="10">
    <location>
        <begin position="145"/>
        <end position="159"/>
    </location>
</feature>
<dbReference type="GO" id="GO:0055085">
    <property type="term" value="P:transmembrane transport"/>
    <property type="evidence" value="ECO:0007669"/>
    <property type="project" value="InterPro"/>
</dbReference>
<dbReference type="AlphaFoldDB" id="A0A248LNF2"/>
<dbReference type="Gene3D" id="3.30.1150.10">
    <property type="match status" value="1"/>
</dbReference>
<evidence type="ECO:0000256" key="4">
    <source>
        <dbReference type="ARBA" id="ARBA00022475"/>
    </source>
</evidence>
<keyword evidence="7" id="KW-0653">Protein transport</keyword>
<feature type="compositionally biased region" description="Basic and acidic residues" evidence="10">
    <location>
        <begin position="123"/>
        <end position="142"/>
    </location>
</feature>
<dbReference type="InterPro" id="IPR006260">
    <property type="entry name" value="TonB/TolA_C"/>
</dbReference>
<evidence type="ECO:0000256" key="7">
    <source>
        <dbReference type="ARBA" id="ARBA00022927"/>
    </source>
</evidence>
<organism evidence="12 13">
    <name type="scientific">Laribacter hongkongensis</name>
    <dbReference type="NCBI Taxonomy" id="168471"/>
    <lineage>
        <taxon>Bacteria</taxon>
        <taxon>Pseudomonadati</taxon>
        <taxon>Pseudomonadota</taxon>
        <taxon>Betaproteobacteria</taxon>
        <taxon>Neisseriales</taxon>
        <taxon>Aquaspirillaceae</taxon>
        <taxon>Laribacter</taxon>
    </lineage>
</organism>
<name>A0A248LNF2_9NEIS</name>
<protein>
    <submittedName>
        <fullName evidence="12">TonB-like protein</fullName>
    </submittedName>
</protein>
<dbReference type="EMBL" id="CP022115">
    <property type="protein sequence ID" value="ASJ26192.1"/>
    <property type="molecule type" value="Genomic_DNA"/>
</dbReference>
<sequence length="266" mass="28451">MRHETVFPARRLRRLVALLTALGLHVALLWTLGGSAVRPLPAALPPLEAWLVTAPPPPPPVVPARAEPAPPPPAEPPPKVARAAIPLSPPPRKPAPPKAEPVAPRTETRTPEPPPRTPPADASARDWLADARALARDDRDGGRNQPVSQRSARVGSSSRDPVLRAYADGWRRKVEDVGRLNYPESARAQGLAGRLVLAADIAPDGTLLSARIEKGSGQPELDSAALNIVRLAAPYAPFPPALARDYDRLTLVRTWSFSRDGNLSAP</sequence>
<keyword evidence="3" id="KW-0813">Transport</keyword>
<evidence type="ECO:0000256" key="2">
    <source>
        <dbReference type="ARBA" id="ARBA00006555"/>
    </source>
</evidence>
<keyword evidence="4" id="KW-1003">Cell membrane</keyword>
<dbReference type="PANTHER" id="PTHR33446:SF11">
    <property type="entry name" value="TONB3"/>
    <property type="match status" value="1"/>
</dbReference>
<dbReference type="Pfam" id="PF03544">
    <property type="entry name" value="TonB_C"/>
    <property type="match status" value="1"/>
</dbReference>
<proteinExistence type="inferred from homology"/>
<feature type="domain" description="TonB C-terminal" evidence="11">
    <location>
        <begin position="167"/>
        <end position="264"/>
    </location>
</feature>
<comment type="subcellular location">
    <subcellularLocation>
        <location evidence="1">Cell inner membrane</location>
        <topology evidence="1">Single-pass membrane protein</topology>
        <orientation evidence="1">Periplasmic side</orientation>
    </subcellularLocation>
</comment>
<keyword evidence="6" id="KW-0812">Transmembrane</keyword>
<evidence type="ECO:0000256" key="8">
    <source>
        <dbReference type="ARBA" id="ARBA00022989"/>
    </source>
</evidence>
<dbReference type="GO" id="GO:0031992">
    <property type="term" value="F:energy transducer activity"/>
    <property type="evidence" value="ECO:0007669"/>
    <property type="project" value="TreeGrafter"/>
</dbReference>
<reference evidence="13" key="1">
    <citation type="submission" date="2017-06" db="EMBL/GenBank/DDBJ databases">
        <title>Whole genome sequence of Laribacter hongkongensis LHGZ1.</title>
        <authorList>
            <person name="Chen D."/>
            <person name="Wu H."/>
            <person name="Chen J."/>
        </authorList>
    </citation>
    <scope>NUCLEOTIDE SEQUENCE [LARGE SCALE GENOMIC DNA]</scope>
    <source>
        <strain evidence="13">LHGZ1</strain>
    </source>
</reference>
<feature type="compositionally biased region" description="Pro residues" evidence="10">
    <location>
        <begin position="87"/>
        <end position="99"/>
    </location>
</feature>
<feature type="compositionally biased region" description="Pro residues" evidence="10">
    <location>
        <begin position="62"/>
        <end position="79"/>
    </location>
</feature>
<dbReference type="NCBIfam" id="TIGR01352">
    <property type="entry name" value="tonB_Cterm"/>
    <property type="match status" value="1"/>
</dbReference>
<evidence type="ECO:0000256" key="9">
    <source>
        <dbReference type="ARBA" id="ARBA00023136"/>
    </source>
</evidence>
<keyword evidence="5" id="KW-0997">Cell inner membrane</keyword>
<evidence type="ECO:0000256" key="5">
    <source>
        <dbReference type="ARBA" id="ARBA00022519"/>
    </source>
</evidence>
<evidence type="ECO:0000313" key="12">
    <source>
        <dbReference type="EMBL" id="ASJ26192.1"/>
    </source>
</evidence>
<evidence type="ECO:0000259" key="11">
    <source>
        <dbReference type="PROSITE" id="PS52015"/>
    </source>
</evidence>
<dbReference type="OrthoDB" id="9803361at2"/>
<feature type="region of interest" description="Disordered" evidence="10">
    <location>
        <begin position="62"/>
        <end position="160"/>
    </location>
</feature>
<keyword evidence="8" id="KW-1133">Transmembrane helix</keyword>
<evidence type="ECO:0000256" key="10">
    <source>
        <dbReference type="SAM" id="MobiDB-lite"/>
    </source>
</evidence>
<dbReference type="InterPro" id="IPR051045">
    <property type="entry name" value="TonB-dependent_transducer"/>
</dbReference>
<dbReference type="InterPro" id="IPR037682">
    <property type="entry name" value="TonB_C"/>
</dbReference>
<gene>
    <name evidence="12" type="ORF">LHGZ1_3361</name>
</gene>